<evidence type="ECO:0000313" key="1">
    <source>
        <dbReference type="EMBL" id="KAJ8962208.1"/>
    </source>
</evidence>
<keyword evidence="2" id="KW-1185">Reference proteome</keyword>
<organism evidence="1 2">
    <name type="scientific">Aromia moschata</name>
    <dbReference type="NCBI Taxonomy" id="1265417"/>
    <lineage>
        <taxon>Eukaryota</taxon>
        <taxon>Metazoa</taxon>
        <taxon>Ecdysozoa</taxon>
        <taxon>Arthropoda</taxon>
        <taxon>Hexapoda</taxon>
        <taxon>Insecta</taxon>
        <taxon>Pterygota</taxon>
        <taxon>Neoptera</taxon>
        <taxon>Endopterygota</taxon>
        <taxon>Coleoptera</taxon>
        <taxon>Polyphaga</taxon>
        <taxon>Cucujiformia</taxon>
        <taxon>Chrysomeloidea</taxon>
        <taxon>Cerambycidae</taxon>
        <taxon>Cerambycinae</taxon>
        <taxon>Callichromatini</taxon>
        <taxon>Aromia</taxon>
    </lineage>
</organism>
<name>A0AAV8ZFN7_9CUCU</name>
<reference evidence="1" key="1">
    <citation type="journal article" date="2023" name="Insect Mol. Biol.">
        <title>Genome sequencing provides insights into the evolution of gene families encoding plant cell wall-degrading enzymes in longhorned beetles.</title>
        <authorList>
            <person name="Shin N.R."/>
            <person name="Okamura Y."/>
            <person name="Kirsch R."/>
            <person name="Pauchet Y."/>
        </authorList>
    </citation>
    <scope>NUCLEOTIDE SEQUENCE</scope>
    <source>
        <strain evidence="1">AMC_N1</strain>
    </source>
</reference>
<accession>A0AAV8ZFN7</accession>
<gene>
    <name evidence="1" type="ORF">NQ318_018177</name>
</gene>
<proteinExistence type="predicted"/>
<dbReference type="Proteomes" id="UP001162162">
    <property type="component" value="Unassembled WGS sequence"/>
</dbReference>
<comment type="caution">
    <text evidence="1">The sequence shown here is derived from an EMBL/GenBank/DDBJ whole genome shotgun (WGS) entry which is preliminary data.</text>
</comment>
<dbReference type="AlphaFoldDB" id="A0AAV8ZFN7"/>
<sequence>MSLSFVVERVRIHELVTHDILNYFELTILPSIRLHRTNVKHFGIGAHTMAKQLKLLLPSKDHEDVRTALYQQEGMWLGISIVIYLHLEYGKERPSKIGLEPVNRKDGLTIQTESKFETDHYDKGIGCHYY</sequence>
<protein>
    <submittedName>
        <fullName evidence="1">Uncharacterized protein</fullName>
    </submittedName>
</protein>
<evidence type="ECO:0000313" key="2">
    <source>
        <dbReference type="Proteomes" id="UP001162162"/>
    </source>
</evidence>
<dbReference type="EMBL" id="JAPWTK010000003">
    <property type="protein sequence ID" value="KAJ8962208.1"/>
    <property type="molecule type" value="Genomic_DNA"/>
</dbReference>